<dbReference type="PANTHER" id="PTHR16026:SF0">
    <property type="entry name" value="CARTILAGE ACIDIC PROTEIN 1"/>
    <property type="match status" value="1"/>
</dbReference>
<reference evidence="4" key="1">
    <citation type="journal article" date="2019" name="Int. J. Syst. Evol. Microbiol.">
        <title>The Global Catalogue of Microorganisms (GCM) 10K type strain sequencing project: providing services to taxonomists for standard genome sequencing and annotation.</title>
        <authorList>
            <consortium name="The Broad Institute Genomics Platform"/>
            <consortium name="The Broad Institute Genome Sequencing Center for Infectious Disease"/>
            <person name="Wu L."/>
            <person name="Ma J."/>
        </authorList>
    </citation>
    <scope>NUCLEOTIDE SEQUENCE [LARGE SCALE GENOMIC DNA]</scope>
    <source>
        <strain evidence="4">KCTC 19812</strain>
    </source>
</reference>
<comment type="caution">
    <text evidence="3">The sequence shown here is derived from an EMBL/GenBank/DDBJ whole genome shotgun (WGS) entry which is preliminary data.</text>
</comment>
<dbReference type="Gene3D" id="2.130.10.130">
    <property type="entry name" value="Integrin alpha, N-terminal"/>
    <property type="match status" value="4"/>
</dbReference>
<evidence type="ECO:0000313" key="4">
    <source>
        <dbReference type="Proteomes" id="UP001597414"/>
    </source>
</evidence>
<protein>
    <submittedName>
        <fullName evidence="3">VCBS repeat-containing protein</fullName>
    </submittedName>
</protein>
<accession>A0ABW5B5U0</accession>
<evidence type="ECO:0000259" key="2">
    <source>
        <dbReference type="Pfam" id="PF07593"/>
    </source>
</evidence>
<evidence type="ECO:0000256" key="1">
    <source>
        <dbReference type="ARBA" id="ARBA00022729"/>
    </source>
</evidence>
<dbReference type="InterPro" id="IPR027039">
    <property type="entry name" value="Crtac1"/>
</dbReference>
<name>A0ABW5B5U0_9BACT</name>
<dbReference type="Pfam" id="PF07593">
    <property type="entry name" value="UnbV_ASPIC"/>
    <property type="match status" value="1"/>
</dbReference>
<sequence>MKFTAPLVLIFLLFFHLGDVFDHADKAEKPLFELVAPNKSGIKFQNKLTEDKSNNVLRYEYFYNGGGVAIGDVNNDGLDDLYFTGNMVPNKLYLNLGNFKFKDITKEAGVAGKDSWTTGVTMADVNGDGWLDIYVCYSGRGNLESMKNQLFVNQKDGTFKEEAELYGIADYSNSIQAIFFDFDLDGDLDMYLLNHNTNVINEIEFDKARMDRNPLAGDKLYRNDAGKFIDVSKSAGIMGNSMGFGLGVAVSDINGDGYPDIHVSNDYIEPDYLYINNGNGTFTESLTSYLQHISYFSMGSDISDINNDGLPDIFTLDMLPEDNKRQKLLYGPENYEQYALMVMKGFYHQNMRNMLHLNNGNGTFSEIGQLAGISNTDWSWASFFTDFDNDGWKDLFISNGYYRDYTNRDFLKFRGDYYFNQAREKLPADTLFLVTSMSSTPVQNYIFKNNGNLTFSNKNKDWGISGPNFSNGAAYADLDNDGNLDFVVNNIDGPASVYRNTLGNSGTNNYLQIDLKGQGKNSFGYGTKLTLYSENKLQFYEQQPTRGFQSSMTHRAHFGLGKSEKIDSLIVVWPDGKTESLYDLAANSLITINQSNASLPIENVKSEEDGLFIRIKSPIANEHVEYGYNDFKRQPLLIHMLSTCGPTITSADINKNGFTDVFVGGTFGSPGKMFLQVSNGQFIHSQGLDLSLDKGYTDADAVFFDANGDSLPDLYLASGGYHDYKKDDFRLKDRLYINQGGGNFKKDPEALPNIYSSASCVEVTDFDGDGHLDLFVGGRVVPGEYPSSPKSILFKNKGNGKFEDVISTYIPELEYGGMVTDAVWTDMNGDGFSDLIVVGEFMPIKVFLNQEGKKFIDATLNYFEDPIQGLWSSISKGDFDGDGDMDFILGNFGLNSQLKASNLEPIKLYYDDFDGNGSVDPILTYFIQGKAYPFASRDELLDQMYGMRSKFTNYGAYADAKLEDILTSEQIKKSKMLEVNELRSFYLENRGGKLIPKPLPIEAQFAPVYAIHVGDFDRDGHLDMILAGNQNSSRLRIGVMDSNFGQLFKGDGKGNFQYMNQQKSGFNFMGDVKSMEQVKIGNIEVLLVGINNQNLESYYLNNLGEKETEN</sequence>
<keyword evidence="4" id="KW-1185">Reference proteome</keyword>
<dbReference type="PANTHER" id="PTHR16026">
    <property type="entry name" value="CARTILAGE ACIDIC PROTEIN 1"/>
    <property type="match status" value="1"/>
</dbReference>
<dbReference type="InterPro" id="IPR028994">
    <property type="entry name" value="Integrin_alpha_N"/>
</dbReference>
<dbReference type="EMBL" id="JBHUIV010000010">
    <property type="protein sequence ID" value="MFD2200814.1"/>
    <property type="molecule type" value="Genomic_DNA"/>
</dbReference>
<dbReference type="Pfam" id="PF13517">
    <property type="entry name" value="FG-GAP_3"/>
    <property type="match status" value="5"/>
</dbReference>
<evidence type="ECO:0000313" key="3">
    <source>
        <dbReference type="EMBL" id="MFD2200814.1"/>
    </source>
</evidence>
<keyword evidence="1" id="KW-0732">Signal</keyword>
<gene>
    <name evidence="3" type="ORF">ACFSKV_04500</name>
</gene>
<dbReference type="InterPro" id="IPR013517">
    <property type="entry name" value="FG-GAP"/>
</dbReference>
<dbReference type="RefSeq" id="WP_380800680.1">
    <property type="nucleotide sequence ID" value="NZ_JBHUIV010000010.1"/>
</dbReference>
<dbReference type="SUPFAM" id="SSF69318">
    <property type="entry name" value="Integrin alpha N-terminal domain"/>
    <property type="match status" value="3"/>
</dbReference>
<dbReference type="Proteomes" id="UP001597414">
    <property type="component" value="Unassembled WGS sequence"/>
</dbReference>
<feature type="domain" description="ASPIC/UnbV" evidence="2">
    <location>
        <begin position="524"/>
        <end position="590"/>
    </location>
</feature>
<proteinExistence type="predicted"/>
<dbReference type="InterPro" id="IPR011519">
    <property type="entry name" value="UnbV_ASPIC"/>
</dbReference>
<organism evidence="3 4">
    <name type="scientific">Shivajiella indica</name>
    <dbReference type="NCBI Taxonomy" id="872115"/>
    <lineage>
        <taxon>Bacteria</taxon>
        <taxon>Pseudomonadati</taxon>
        <taxon>Bacteroidota</taxon>
        <taxon>Cytophagia</taxon>
        <taxon>Cytophagales</taxon>
        <taxon>Cyclobacteriaceae</taxon>
        <taxon>Shivajiella</taxon>
    </lineage>
</organism>